<name>A0A8X6PB03_NEPPI</name>
<dbReference type="GO" id="GO:0016298">
    <property type="term" value="F:lipase activity"/>
    <property type="evidence" value="ECO:0007669"/>
    <property type="project" value="InterPro"/>
</dbReference>
<protein>
    <submittedName>
        <fullName evidence="7">Pancreatic lipase-related protein 2</fullName>
    </submittedName>
</protein>
<evidence type="ECO:0000256" key="1">
    <source>
        <dbReference type="ARBA" id="ARBA00004613"/>
    </source>
</evidence>
<organism evidence="7 8">
    <name type="scientific">Nephila pilipes</name>
    <name type="common">Giant wood spider</name>
    <name type="synonym">Nephila maculata</name>
    <dbReference type="NCBI Taxonomy" id="299642"/>
    <lineage>
        <taxon>Eukaryota</taxon>
        <taxon>Metazoa</taxon>
        <taxon>Ecdysozoa</taxon>
        <taxon>Arthropoda</taxon>
        <taxon>Chelicerata</taxon>
        <taxon>Arachnida</taxon>
        <taxon>Araneae</taxon>
        <taxon>Araneomorphae</taxon>
        <taxon>Entelegynae</taxon>
        <taxon>Araneoidea</taxon>
        <taxon>Nephilidae</taxon>
        <taxon>Nephila</taxon>
    </lineage>
</organism>
<comment type="similarity">
    <text evidence="2 4">Belongs to the AB hydrolase superfamily. Lipase family.</text>
</comment>
<feature type="non-terminal residue" evidence="7">
    <location>
        <position position="1"/>
    </location>
</feature>
<keyword evidence="8" id="KW-1185">Reference proteome</keyword>
<dbReference type="OrthoDB" id="6409294at2759"/>
<dbReference type="GO" id="GO:0016042">
    <property type="term" value="P:lipid catabolic process"/>
    <property type="evidence" value="ECO:0007669"/>
    <property type="project" value="TreeGrafter"/>
</dbReference>
<proteinExistence type="inferred from homology"/>
<evidence type="ECO:0000313" key="7">
    <source>
        <dbReference type="EMBL" id="GFT61178.1"/>
    </source>
</evidence>
<feature type="chain" id="PRO_5036445306" evidence="5">
    <location>
        <begin position="18"/>
        <end position="209"/>
    </location>
</feature>
<evidence type="ECO:0000256" key="3">
    <source>
        <dbReference type="ARBA" id="ARBA00022525"/>
    </source>
</evidence>
<keyword evidence="5" id="KW-0732">Signal</keyword>
<dbReference type="GO" id="GO:0005615">
    <property type="term" value="C:extracellular space"/>
    <property type="evidence" value="ECO:0007669"/>
    <property type="project" value="TreeGrafter"/>
</dbReference>
<evidence type="ECO:0000313" key="8">
    <source>
        <dbReference type="Proteomes" id="UP000887013"/>
    </source>
</evidence>
<dbReference type="InterPro" id="IPR013818">
    <property type="entry name" value="Lipase"/>
</dbReference>
<gene>
    <name evidence="7" type="primary">Pnliprp2</name>
    <name evidence="7" type="ORF">NPIL_616902</name>
</gene>
<dbReference type="Proteomes" id="UP000887013">
    <property type="component" value="Unassembled WGS sequence"/>
</dbReference>
<comment type="caution">
    <text evidence="7">The sequence shown here is derived from an EMBL/GenBank/DDBJ whole genome shotgun (WGS) entry which is preliminary data.</text>
</comment>
<feature type="signal peptide" evidence="5">
    <location>
        <begin position="1"/>
        <end position="17"/>
    </location>
</feature>
<keyword evidence="3" id="KW-0964">Secreted</keyword>
<feature type="domain" description="Lipase" evidence="6">
    <location>
        <begin position="60"/>
        <end position="209"/>
    </location>
</feature>
<reference evidence="7" key="1">
    <citation type="submission" date="2020-08" db="EMBL/GenBank/DDBJ databases">
        <title>Multicomponent nature underlies the extraordinary mechanical properties of spider dragline silk.</title>
        <authorList>
            <person name="Kono N."/>
            <person name="Nakamura H."/>
            <person name="Mori M."/>
            <person name="Yoshida Y."/>
            <person name="Ohtoshi R."/>
            <person name="Malay A.D."/>
            <person name="Moran D.A.P."/>
            <person name="Tomita M."/>
            <person name="Numata K."/>
            <person name="Arakawa K."/>
        </authorList>
    </citation>
    <scope>NUCLEOTIDE SEQUENCE</scope>
</reference>
<dbReference type="Pfam" id="PF00151">
    <property type="entry name" value="Lipase"/>
    <property type="match status" value="1"/>
</dbReference>
<dbReference type="InterPro" id="IPR029058">
    <property type="entry name" value="AB_hydrolase_fold"/>
</dbReference>
<evidence type="ECO:0000256" key="5">
    <source>
        <dbReference type="SAM" id="SignalP"/>
    </source>
</evidence>
<dbReference type="SUPFAM" id="SSF53474">
    <property type="entry name" value="alpha/beta-Hydrolases"/>
    <property type="match status" value="1"/>
</dbReference>
<dbReference type="PRINTS" id="PR00821">
    <property type="entry name" value="TAGLIPASE"/>
</dbReference>
<dbReference type="EMBL" id="BMAW01067729">
    <property type="protein sequence ID" value="GFT61178.1"/>
    <property type="molecule type" value="Genomic_DNA"/>
</dbReference>
<dbReference type="Gene3D" id="3.40.50.1820">
    <property type="entry name" value="alpha/beta hydrolase"/>
    <property type="match status" value="1"/>
</dbReference>
<dbReference type="InterPro" id="IPR000734">
    <property type="entry name" value="TAG_lipase"/>
</dbReference>
<comment type="subcellular location">
    <subcellularLocation>
        <location evidence="1">Secreted</location>
    </subcellularLocation>
</comment>
<evidence type="ECO:0000256" key="2">
    <source>
        <dbReference type="ARBA" id="ARBA00010701"/>
    </source>
</evidence>
<accession>A0A8X6PB03</accession>
<dbReference type="AlphaFoldDB" id="A0A8X6PB03"/>
<evidence type="ECO:0000259" key="6">
    <source>
        <dbReference type="Pfam" id="PF00151"/>
    </source>
</evidence>
<evidence type="ECO:0000256" key="4">
    <source>
        <dbReference type="RuleBase" id="RU004262"/>
    </source>
</evidence>
<sequence>MFRWLWLISSVVASIKGLAVLESELVKKIFQQDPAFCFQPYNSTGCDGTYSNDIISSNLTNESVFEEHQKTLAFLFTRHNPSRPEFLHRCNYSLSSNTHFDTKFKTEIFIHGFLDGVCRSAWMREMKTELFKRGSYNVILVDWTWGNGPNYTESAENTKVVGKQISVLIRNIMMQTGVSPDNFHLIGHSLGAHIAGFAGKIIRHLRRIT</sequence>
<dbReference type="PANTHER" id="PTHR11610">
    <property type="entry name" value="LIPASE"/>
    <property type="match status" value="1"/>
</dbReference>